<dbReference type="EC" id="1.3.1.83" evidence="1"/>
<accession>A0A4P2VAX9</accession>
<dbReference type="KEGG" id="ccai:NAS2_0253"/>
<keyword evidence="2" id="KW-1185">Reference proteome</keyword>
<dbReference type="Proteomes" id="UP000509448">
    <property type="component" value="Chromosome"/>
</dbReference>
<dbReference type="EMBL" id="AP018732">
    <property type="protein sequence ID" value="BBE41646.1"/>
    <property type="molecule type" value="Genomic_DNA"/>
</dbReference>
<evidence type="ECO:0000313" key="1">
    <source>
        <dbReference type="EMBL" id="BBE41646.1"/>
    </source>
</evidence>
<protein>
    <submittedName>
        <fullName evidence="1">Geranylgeranyl diphosphate reductase</fullName>
        <ecNumber evidence="1">1.3.1.83</ecNumber>
    </submittedName>
</protein>
<dbReference type="Gene3D" id="3.50.50.60">
    <property type="entry name" value="FAD/NAD(P)-binding domain"/>
    <property type="match status" value="2"/>
</dbReference>
<organism evidence="1 2">
    <name type="scientific">Conexivisphaera calida</name>
    <dbReference type="NCBI Taxonomy" id="1874277"/>
    <lineage>
        <taxon>Archaea</taxon>
        <taxon>Nitrososphaerota</taxon>
        <taxon>Conexivisphaeria</taxon>
        <taxon>Conexivisphaerales</taxon>
        <taxon>Conexivisphaeraceae</taxon>
        <taxon>Conexivisphaera</taxon>
    </lineage>
</organism>
<dbReference type="PANTHER" id="PTHR42685">
    <property type="entry name" value="GERANYLGERANYL DIPHOSPHATE REDUCTASE"/>
    <property type="match status" value="1"/>
</dbReference>
<gene>
    <name evidence="1" type="ORF">NAS2_0253</name>
</gene>
<proteinExistence type="predicted"/>
<dbReference type="InterPro" id="IPR050407">
    <property type="entry name" value="Geranylgeranyl_reductase"/>
</dbReference>
<keyword evidence="1" id="KW-0560">Oxidoreductase</keyword>
<dbReference type="InterPro" id="IPR036188">
    <property type="entry name" value="FAD/NAD-bd_sf"/>
</dbReference>
<name>A0A4P2VAX9_9ARCH</name>
<sequence>MGYSVLLLEDDSEIGYPVKCTGIISSEGLEVFRNVCGHEVGGARLSHGEVEVRGEGKVEVNLEGLGIISIDRRLLERCLFEAAASNGARFRLSERATRLGAGSVESRSGVQPARAIVDARGASAYPRHDRLLYAMQYTCRHFGGDRAEGHVRVVVDKAVSREYFMWQVWSESGDVLVGGAGSSPASITSGVESIIDKIACAEYRIVRSPIVIGGFAGSGSDGIFKVGDAAGAAKPLTGGGDVLGVESSLMAARAISRYLSGELSLAESHRLYENTWRRAHGKEESAQKLLRAVYERMDARDVWGLLERMHASGMLDNPRAKFDELGGWVIASLGARVIGAMVLRRIQDALALHVT</sequence>
<dbReference type="PANTHER" id="PTHR42685:SF18">
    <property type="entry name" value="DIGERANYLGERANYLGLYCEROPHOSPHOLIPID REDUCTASE"/>
    <property type="match status" value="1"/>
</dbReference>
<evidence type="ECO:0000313" key="2">
    <source>
        <dbReference type="Proteomes" id="UP000509448"/>
    </source>
</evidence>
<dbReference type="SUPFAM" id="SSF51905">
    <property type="entry name" value="FAD/NAD(P)-binding domain"/>
    <property type="match status" value="1"/>
</dbReference>
<reference evidence="1 2" key="1">
    <citation type="journal article" date="2019" name="ISME J.">
        <title>Isolation and characterization of a thermophilic sulfur- and iron-reducing thaumarchaeote from a terrestrial acidic hot spring.</title>
        <authorList>
            <person name="Kato S."/>
            <person name="Itoh T."/>
            <person name="Yuki M."/>
            <person name="Nagamori M."/>
            <person name="Ohnishi M."/>
            <person name="Uematsu K."/>
            <person name="Suzuki K."/>
            <person name="Takashina T."/>
            <person name="Ohkuma M."/>
        </authorList>
    </citation>
    <scope>NUCLEOTIDE SEQUENCE [LARGE SCALE GENOMIC DNA]</scope>
    <source>
        <strain evidence="1 2">NAS-02</strain>
    </source>
</reference>
<dbReference type="GO" id="GO:0102067">
    <property type="term" value="F:geranylgeranyl diphosphate reductase activity"/>
    <property type="evidence" value="ECO:0007669"/>
    <property type="project" value="UniProtKB-EC"/>
</dbReference>
<dbReference type="AlphaFoldDB" id="A0A4P2VAX9"/>